<organism evidence="2 3">
    <name type="scientific">Candidatus Segetimicrobium genomatis</name>
    <dbReference type="NCBI Taxonomy" id="2569760"/>
    <lineage>
        <taxon>Bacteria</taxon>
        <taxon>Bacillati</taxon>
        <taxon>Candidatus Sysuimicrobiota</taxon>
        <taxon>Candidatus Sysuimicrobiia</taxon>
        <taxon>Candidatus Sysuimicrobiales</taxon>
        <taxon>Candidatus Segetimicrobiaceae</taxon>
        <taxon>Candidatus Segetimicrobium</taxon>
    </lineage>
</organism>
<keyword evidence="1" id="KW-1133">Transmembrane helix</keyword>
<accession>A0A537J001</accession>
<feature type="transmembrane region" description="Helical" evidence="1">
    <location>
        <begin position="50"/>
        <end position="69"/>
    </location>
</feature>
<keyword evidence="1" id="KW-0472">Membrane</keyword>
<dbReference type="EMBL" id="VBAP01000009">
    <property type="protein sequence ID" value="TMI76878.1"/>
    <property type="molecule type" value="Genomic_DNA"/>
</dbReference>
<evidence type="ECO:0000313" key="3">
    <source>
        <dbReference type="Proteomes" id="UP000318834"/>
    </source>
</evidence>
<comment type="caution">
    <text evidence="2">The sequence shown here is derived from an EMBL/GenBank/DDBJ whole genome shotgun (WGS) entry which is preliminary data.</text>
</comment>
<reference evidence="2 3" key="1">
    <citation type="journal article" date="2019" name="Nat. Microbiol.">
        <title>Mediterranean grassland soil C-N compound turnover is dependent on rainfall and depth, and is mediated by genomically divergent microorganisms.</title>
        <authorList>
            <person name="Diamond S."/>
            <person name="Andeer P.F."/>
            <person name="Li Z."/>
            <person name="Crits-Christoph A."/>
            <person name="Burstein D."/>
            <person name="Anantharaman K."/>
            <person name="Lane K.R."/>
            <person name="Thomas B.C."/>
            <person name="Pan C."/>
            <person name="Northen T.R."/>
            <person name="Banfield J.F."/>
        </authorList>
    </citation>
    <scope>NUCLEOTIDE SEQUENCE [LARGE SCALE GENOMIC DNA]</scope>
    <source>
        <strain evidence="2">NP_8</strain>
    </source>
</reference>
<protein>
    <recommendedName>
        <fullName evidence="4">DUF4342 domain-containing protein</fullName>
    </recommendedName>
</protein>
<evidence type="ECO:0008006" key="4">
    <source>
        <dbReference type="Google" id="ProtNLM"/>
    </source>
</evidence>
<name>A0A537J001_9BACT</name>
<dbReference type="Proteomes" id="UP000318834">
    <property type="component" value="Unassembled WGS sequence"/>
</dbReference>
<dbReference type="AlphaFoldDB" id="A0A537J001"/>
<sequence>MTVLEIDLERARHALLQLGTALEEARGVIRPGPSGLIRVKTDDRIVELPVSWAVAGAVAFAVAAILSTVPMPSVRRRERSEEPLGIG</sequence>
<evidence type="ECO:0000313" key="2">
    <source>
        <dbReference type="EMBL" id="TMI76878.1"/>
    </source>
</evidence>
<gene>
    <name evidence="2" type="ORF">E6H05_02425</name>
</gene>
<keyword evidence="1" id="KW-0812">Transmembrane</keyword>
<evidence type="ECO:0000256" key="1">
    <source>
        <dbReference type="SAM" id="Phobius"/>
    </source>
</evidence>
<proteinExistence type="predicted"/>